<dbReference type="GO" id="GO:0046872">
    <property type="term" value="F:metal ion binding"/>
    <property type="evidence" value="ECO:0007669"/>
    <property type="project" value="UniProtKB-KW"/>
</dbReference>
<keyword evidence="3 6" id="KW-0378">Hydrolase</keyword>
<dbReference type="Gene3D" id="3.30.2010.10">
    <property type="entry name" value="Metalloproteases ('zincins'), catalytic domain"/>
    <property type="match status" value="1"/>
</dbReference>
<feature type="domain" description="Peptidase M48" evidence="8">
    <location>
        <begin position="202"/>
        <end position="348"/>
    </location>
</feature>
<dbReference type="InterPro" id="IPR055518">
    <property type="entry name" value="DUF7092"/>
</dbReference>
<keyword evidence="4 6" id="KW-0862">Zinc</keyword>
<dbReference type="GO" id="GO:0016020">
    <property type="term" value="C:membrane"/>
    <property type="evidence" value="ECO:0007669"/>
    <property type="project" value="TreeGrafter"/>
</dbReference>
<dbReference type="eggNOG" id="COG0501">
    <property type="taxonomic scope" value="Bacteria"/>
</dbReference>
<evidence type="ECO:0000256" key="7">
    <source>
        <dbReference type="SAM" id="Phobius"/>
    </source>
</evidence>
<feature type="domain" description="DUF7092" evidence="9">
    <location>
        <begin position="11"/>
        <end position="88"/>
    </location>
</feature>
<keyword evidence="7" id="KW-0472">Membrane</keyword>
<proteinExistence type="inferred from homology"/>
<keyword evidence="5 6" id="KW-0482">Metalloprotease</keyword>
<dbReference type="OrthoDB" id="9810445at2"/>
<gene>
    <name evidence="10" type="ordered locus">Dole_1147</name>
</gene>
<evidence type="ECO:0000256" key="6">
    <source>
        <dbReference type="RuleBase" id="RU003983"/>
    </source>
</evidence>
<evidence type="ECO:0000259" key="8">
    <source>
        <dbReference type="Pfam" id="PF01435"/>
    </source>
</evidence>
<keyword evidence="2" id="KW-0479">Metal-binding</keyword>
<evidence type="ECO:0000313" key="10">
    <source>
        <dbReference type="EMBL" id="ABW66953.1"/>
    </source>
</evidence>
<feature type="transmembrane region" description="Helical" evidence="7">
    <location>
        <begin position="109"/>
        <end position="129"/>
    </location>
</feature>
<dbReference type="InterPro" id="IPR051156">
    <property type="entry name" value="Mito/Outer_Membr_Metalloprot"/>
</dbReference>
<dbReference type="PANTHER" id="PTHR22726">
    <property type="entry name" value="METALLOENDOPEPTIDASE OMA1"/>
    <property type="match status" value="1"/>
</dbReference>
<dbReference type="InterPro" id="IPR001915">
    <property type="entry name" value="Peptidase_M48"/>
</dbReference>
<dbReference type="EMBL" id="CP000859">
    <property type="protein sequence ID" value="ABW66953.1"/>
    <property type="molecule type" value="Genomic_DNA"/>
</dbReference>
<evidence type="ECO:0000256" key="2">
    <source>
        <dbReference type="ARBA" id="ARBA00022723"/>
    </source>
</evidence>
<dbReference type="KEGG" id="dol:Dole_1147"/>
<evidence type="ECO:0000256" key="5">
    <source>
        <dbReference type="ARBA" id="ARBA00023049"/>
    </source>
</evidence>
<keyword evidence="11" id="KW-1185">Reference proteome</keyword>
<organism evidence="10 11">
    <name type="scientific">Desulfosudis oleivorans (strain DSM 6200 / JCM 39069 / Hxd3)</name>
    <name type="common">Desulfococcus oleovorans</name>
    <dbReference type="NCBI Taxonomy" id="96561"/>
    <lineage>
        <taxon>Bacteria</taxon>
        <taxon>Pseudomonadati</taxon>
        <taxon>Thermodesulfobacteriota</taxon>
        <taxon>Desulfobacteria</taxon>
        <taxon>Desulfobacterales</taxon>
        <taxon>Desulfosudaceae</taxon>
        <taxon>Desulfosudis</taxon>
    </lineage>
</organism>
<evidence type="ECO:0000313" key="11">
    <source>
        <dbReference type="Proteomes" id="UP000008561"/>
    </source>
</evidence>
<evidence type="ECO:0000256" key="4">
    <source>
        <dbReference type="ARBA" id="ARBA00022833"/>
    </source>
</evidence>
<dbReference type="Proteomes" id="UP000008561">
    <property type="component" value="Chromosome"/>
</dbReference>
<keyword evidence="7" id="KW-0812">Transmembrane</keyword>
<dbReference type="PANTHER" id="PTHR22726:SF1">
    <property type="entry name" value="METALLOENDOPEPTIDASE OMA1, MITOCHONDRIAL"/>
    <property type="match status" value="1"/>
</dbReference>
<reference evidence="10 11" key="1">
    <citation type="submission" date="2007-10" db="EMBL/GenBank/DDBJ databases">
        <title>Complete sequence of Desulfococcus oleovorans Hxd3.</title>
        <authorList>
            <consortium name="US DOE Joint Genome Institute"/>
            <person name="Copeland A."/>
            <person name="Lucas S."/>
            <person name="Lapidus A."/>
            <person name="Barry K."/>
            <person name="Glavina del Rio T."/>
            <person name="Dalin E."/>
            <person name="Tice H."/>
            <person name="Pitluck S."/>
            <person name="Kiss H."/>
            <person name="Brettin T."/>
            <person name="Bruce D."/>
            <person name="Detter J.C."/>
            <person name="Han C."/>
            <person name="Schmutz J."/>
            <person name="Larimer F."/>
            <person name="Land M."/>
            <person name="Hauser L."/>
            <person name="Kyrpides N."/>
            <person name="Kim E."/>
            <person name="Wawrik B."/>
            <person name="Richardson P."/>
        </authorList>
    </citation>
    <scope>NUCLEOTIDE SEQUENCE [LARGE SCALE GENOMIC DNA]</scope>
    <source>
        <strain evidence="11">DSM 6200 / JCM 39069 / Hxd3</strain>
    </source>
</reference>
<dbReference type="Pfam" id="PF23368">
    <property type="entry name" value="DUF7092"/>
    <property type="match status" value="1"/>
</dbReference>
<dbReference type="CDD" id="cd07332">
    <property type="entry name" value="M48C_Oma1_like"/>
    <property type="match status" value="1"/>
</dbReference>
<protein>
    <submittedName>
        <fullName evidence="10">Peptidase M48 Ste24p</fullName>
    </submittedName>
</protein>
<comment type="cofactor">
    <cofactor evidence="6">
        <name>Zn(2+)</name>
        <dbReference type="ChEBI" id="CHEBI:29105"/>
    </cofactor>
    <text evidence="6">Binds 1 zinc ion per subunit.</text>
</comment>
<dbReference type="Pfam" id="PF01435">
    <property type="entry name" value="Peptidase_M48"/>
    <property type="match status" value="1"/>
</dbReference>
<accession>A8ZXJ5</accession>
<dbReference type="GO" id="GO:0004222">
    <property type="term" value="F:metalloendopeptidase activity"/>
    <property type="evidence" value="ECO:0007669"/>
    <property type="project" value="InterPro"/>
</dbReference>
<dbReference type="AlphaFoldDB" id="A8ZXJ5"/>
<sequence length="363" mass="39585">MTDSERRMITIHGTWYDGSTSLQRPAVLTVLPTGAARVGTADSDSPLLEQHRLTARVSDRLAHTPRVLTFPGGASFETQDNVAVDTVVKTYLKPHWSLWVHLLESRLRYVLPAVILVILVMAATIRYGVPAAADLIASHLPASAYSLADRQALKALDRIAFKPSELPPDTEARVRGSMQDCVDAHGAYDITLVFKKGGPLGPNALALPGGTIIFTDELVEVAEHDEELTAILAHEVGHVVHRHGMRRMVQSSLLSFAAMVLTGDASGVSEIFLGLPVVLTELAYSREFENTADQYALDYLKSAGIPPARFADILTRIDKTSRHEAENGKTSWTGYLSTHPPTPERVKMFLQENGPVAQEDAPL</sequence>
<dbReference type="HOGENOM" id="CLU_029002_0_1_7"/>
<dbReference type="STRING" id="96561.Dole_1147"/>
<evidence type="ECO:0000259" key="9">
    <source>
        <dbReference type="Pfam" id="PF23368"/>
    </source>
</evidence>
<evidence type="ECO:0000256" key="1">
    <source>
        <dbReference type="ARBA" id="ARBA00022670"/>
    </source>
</evidence>
<evidence type="ECO:0000256" key="3">
    <source>
        <dbReference type="ARBA" id="ARBA00022801"/>
    </source>
</evidence>
<comment type="similarity">
    <text evidence="6">Belongs to the peptidase M48 family.</text>
</comment>
<keyword evidence="7" id="KW-1133">Transmembrane helix</keyword>
<name>A8ZXJ5_DESOH</name>
<keyword evidence="1 6" id="KW-0645">Protease</keyword>
<dbReference type="GO" id="GO:0051603">
    <property type="term" value="P:proteolysis involved in protein catabolic process"/>
    <property type="evidence" value="ECO:0007669"/>
    <property type="project" value="TreeGrafter"/>
</dbReference>